<keyword evidence="7" id="KW-1185">Reference proteome</keyword>
<evidence type="ECO:0000313" key="7">
    <source>
        <dbReference type="Proteomes" id="UP001054854"/>
    </source>
</evidence>
<keyword evidence="2" id="KW-0238">DNA-binding</keyword>
<dbReference type="SMART" id="SM00895">
    <property type="entry name" value="FCD"/>
    <property type="match status" value="1"/>
</dbReference>
<evidence type="ECO:0000256" key="2">
    <source>
        <dbReference type="ARBA" id="ARBA00023125"/>
    </source>
</evidence>
<dbReference type="Pfam" id="PF00392">
    <property type="entry name" value="GntR"/>
    <property type="match status" value="1"/>
</dbReference>
<dbReference type="PANTHER" id="PTHR43537:SF5">
    <property type="entry name" value="UXU OPERON TRANSCRIPTIONAL REGULATOR"/>
    <property type="match status" value="1"/>
</dbReference>
<dbReference type="Gene3D" id="1.20.120.530">
    <property type="entry name" value="GntR ligand-binding domain-like"/>
    <property type="match status" value="1"/>
</dbReference>
<evidence type="ECO:0000313" key="6">
    <source>
        <dbReference type="EMBL" id="GHJ34107.1"/>
    </source>
</evidence>
<dbReference type="SUPFAM" id="SSF46785">
    <property type="entry name" value="Winged helix' DNA-binding domain"/>
    <property type="match status" value="1"/>
</dbReference>
<organism evidence="6 7">
    <name type="scientific">Streptomyces hygroscopicus</name>
    <dbReference type="NCBI Taxonomy" id="1912"/>
    <lineage>
        <taxon>Bacteria</taxon>
        <taxon>Bacillati</taxon>
        <taxon>Actinomycetota</taxon>
        <taxon>Actinomycetes</taxon>
        <taxon>Kitasatosporales</taxon>
        <taxon>Streptomycetaceae</taxon>
        <taxon>Streptomyces</taxon>
        <taxon>Streptomyces violaceusniger group</taxon>
    </lineage>
</organism>
<proteinExistence type="predicted"/>
<feature type="region of interest" description="Disordered" evidence="4">
    <location>
        <begin position="1"/>
        <end position="58"/>
    </location>
</feature>
<dbReference type="Gene3D" id="1.10.10.10">
    <property type="entry name" value="Winged helix-like DNA-binding domain superfamily/Winged helix DNA-binding domain"/>
    <property type="match status" value="1"/>
</dbReference>
<keyword evidence="3" id="KW-0804">Transcription</keyword>
<comment type="caution">
    <text evidence="6">The sequence shown here is derived from an EMBL/GenBank/DDBJ whole genome shotgun (WGS) entry which is preliminary data.</text>
</comment>
<evidence type="ECO:0000256" key="3">
    <source>
        <dbReference type="ARBA" id="ARBA00023163"/>
    </source>
</evidence>
<dbReference type="RefSeq" id="WP_079145300.1">
    <property type="nucleotide sequence ID" value="NZ_BNEK01000005.1"/>
</dbReference>
<dbReference type="InterPro" id="IPR008920">
    <property type="entry name" value="TF_FadR/GntR_C"/>
</dbReference>
<accession>A0ABQ3UEV3</accession>
<dbReference type="Pfam" id="PF07729">
    <property type="entry name" value="FCD"/>
    <property type="match status" value="1"/>
</dbReference>
<feature type="domain" description="HTH gntR-type" evidence="5">
    <location>
        <begin position="51"/>
        <end position="119"/>
    </location>
</feature>
<dbReference type="PANTHER" id="PTHR43537">
    <property type="entry name" value="TRANSCRIPTIONAL REGULATOR, GNTR FAMILY"/>
    <property type="match status" value="1"/>
</dbReference>
<feature type="compositionally biased region" description="Low complexity" evidence="4">
    <location>
        <begin position="7"/>
        <end position="18"/>
    </location>
</feature>
<dbReference type="SMART" id="SM00345">
    <property type="entry name" value="HTH_GNTR"/>
    <property type="match status" value="1"/>
</dbReference>
<feature type="compositionally biased region" description="Gly residues" evidence="4">
    <location>
        <begin position="36"/>
        <end position="49"/>
    </location>
</feature>
<evidence type="ECO:0000259" key="5">
    <source>
        <dbReference type="PROSITE" id="PS50949"/>
    </source>
</evidence>
<evidence type="ECO:0000256" key="1">
    <source>
        <dbReference type="ARBA" id="ARBA00023015"/>
    </source>
</evidence>
<dbReference type="InterPro" id="IPR036390">
    <property type="entry name" value="WH_DNA-bd_sf"/>
</dbReference>
<keyword evidence="1" id="KW-0805">Transcription regulation</keyword>
<gene>
    <name evidence="6" type="ORF">TPA0910_85400</name>
</gene>
<dbReference type="InterPro" id="IPR000524">
    <property type="entry name" value="Tscrpt_reg_HTH_GntR"/>
</dbReference>
<dbReference type="PROSITE" id="PS50949">
    <property type="entry name" value="HTH_GNTR"/>
    <property type="match status" value="1"/>
</dbReference>
<dbReference type="InterPro" id="IPR011711">
    <property type="entry name" value="GntR_C"/>
</dbReference>
<dbReference type="SUPFAM" id="SSF48008">
    <property type="entry name" value="GntR ligand-binding domain-like"/>
    <property type="match status" value="1"/>
</dbReference>
<protein>
    <recommendedName>
        <fullName evidence="5">HTH gntR-type domain-containing protein</fullName>
    </recommendedName>
</protein>
<reference evidence="6" key="1">
    <citation type="submission" date="2024-05" db="EMBL/GenBank/DDBJ databases">
        <title>Whole genome shotgun sequence of Streptomyces hygroscopicus NBRC 113678.</title>
        <authorList>
            <person name="Komaki H."/>
            <person name="Tamura T."/>
        </authorList>
    </citation>
    <scope>NUCLEOTIDE SEQUENCE</scope>
    <source>
        <strain evidence="6">N11-34</strain>
    </source>
</reference>
<dbReference type="Proteomes" id="UP001054854">
    <property type="component" value="Unassembled WGS sequence"/>
</dbReference>
<dbReference type="EMBL" id="BNEK01000005">
    <property type="protein sequence ID" value="GHJ34107.1"/>
    <property type="molecule type" value="Genomic_DNA"/>
</dbReference>
<dbReference type="InterPro" id="IPR036388">
    <property type="entry name" value="WH-like_DNA-bd_sf"/>
</dbReference>
<sequence length="275" mass="28867">MTVTPEGTASAGATASGGVRPDQRHGGAASPSAGVSPGGRGPEGGGRGTASGRAEGAAQRVTELIESLPPGSRLGTKEEMRTLCGVSVGTFNEALRLLQSRGLVTVKPGPGGGLFSAEQSPMVRLGNSVLALDTQQNDVADAVRIRDALDPLLIEDALWHASPADIASLRDHITAMERAVDDTDPVAFVHANWRLHAAIAAISPNSLLSSLYTSLLDLIEGHTLSVLPSGEQPLTEYIAQRHELHRALVDALDRRDRDEALRLIHEHNTSPAAPY</sequence>
<name>A0ABQ3UEV3_STRHY</name>
<evidence type="ECO:0000256" key="4">
    <source>
        <dbReference type="SAM" id="MobiDB-lite"/>
    </source>
</evidence>